<accession>A0A2W5KM98</accession>
<protein>
    <submittedName>
        <fullName evidence="2">Uncharacterized protein</fullName>
    </submittedName>
</protein>
<evidence type="ECO:0000313" key="2">
    <source>
        <dbReference type="EMBL" id="PZQ16538.1"/>
    </source>
</evidence>
<proteinExistence type="predicted"/>
<reference evidence="2 3" key="1">
    <citation type="submission" date="2017-08" db="EMBL/GenBank/DDBJ databases">
        <title>Infants hospitalized years apart are colonized by the same room-sourced microbial strains.</title>
        <authorList>
            <person name="Brooks B."/>
            <person name="Olm M.R."/>
            <person name="Firek B.A."/>
            <person name="Baker R."/>
            <person name="Thomas B.C."/>
            <person name="Morowitz M.J."/>
            <person name="Banfield J.F."/>
        </authorList>
    </citation>
    <scope>NUCLEOTIDE SEQUENCE [LARGE SCALE GENOMIC DNA]</scope>
    <source>
        <strain evidence="2">S2_005_003_R2_42</strain>
    </source>
</reference>
<dbReference type="InterPro" id="IPR049823">
    <property type="entry name" value="XrtH_assoc"/>
</dbReference>
<comment type="caution">
    <text evidence="2">The sequence shown here is derived from an EMBL/GenBank/DDBJ whole genome shotgun (WGS) entry which is preliminary data.</text>
</comment>
<name>A0A2W5KM98_9GAMM</name>
<feature type="transmembrane region" description="Helical" evidence="1">
    <location>
        <begin position="130"/>
        <end position="154"/>
    </location>
</feature>
<evidence type="ECO:0000256" key="1">
    <source>
        <dbReference type="SAM" id="Phobius"/>
    </source>
</evidence>
<keyword evidence="1" id="KW-0472">Membrane</keyword>
<organism evidence="2 3">
    <name type="scientific">Rhodanobacter denitrificans</name>
    <dbReference type="NCBI Taxonomy" id="666685"/>
    <lineage>
        <taxon>Bacteria</taxon>
        <taxon>Pseudomonadati</taxon>
        <taxon>Pseudomonadota</taxon>
        <taxon>Gammaproteobacteria</taxon>
        <taxon>Lysobacterales</taxon>
        <taxon>Rhodanobacteraceae</taxon>
        <taxon>Rhodanobacter</taxon>
    </lineage>
</organism>
<dbReference type="EMBL" id="QFPO01000005">
    <property type="protein sequence ID" value="PZQ16538.1"/>
    <property type="molecule type" value="Genomic_DNA"/>
</dbReference>
<feature type="transmembrane region" description="Helical" evidence="1">
    <location>
        <begin position="21"/>
        <end position="47"/>
    </location>
</feature>
<gene>
    <name evidence="2" type="ORF">DI564_07895</name>
</gene>
<dbReference type="AlphaFoldDB" id="A0A2W5KM98"/>
<keyword evidence="1" id="KW-1133">Transmembrane helix</keyword>
<sequence length="224" mass="23878">MTLSPLREFALKALLWLPLSFVCWFVLAPLLVWPVGVAARAILLGIWPDLFSGLVQGGQAVDHAGQVLGRADYLLDVTTTVLVRADEGGRVGLGVLETTVNPMVYGYALPLFSGLTLATPMPVRRRLLQLAPAFAVIWLAQSFGVVAESLKIIAFQSGPPGVAAAQKAGLEPNVIALAYQFGYLILPALVPVALWVGFNRTFIESLVGPPGEPGEGKQSLNHVE</sequence>
<dbReference type="NCBIfam" id="NF041730">
    <property type="entry name" value="XrtH_assoc"/>
    <property type="match status" value="1"/>
</dbReference>
<feature type="transmembrane region" description="Helical" evidence="1">
    <location>
        <begin position="174"/>
        <end position="196"/>
    </location>
</feature>
<keyword evidence="1" id="KW-0812">Transmembrane</keyword>
<dbReference type="Proteomes" id="UP000249046">
    <property type="component" value="Unassembled WGS sequence"/>
</dbReference>
<evidence type="ECO:0000313" key="3">
    <source>
        <dbReference type="Proteomes" id="UP000249046"/>
    </source>
</evidence>